<dbReference type="GO" id="GO:0034626">
    <property type="term" value="P:fatty acid elongation, polyunsaturated fatty acid"/>
    <property type="evidence" value="ECO:0007669"/>
    <property type="project" value="TreeGrafter"/>
</dbReference>
<dbReference type="GO" id="GO:0005789">
    <property type="term" value="C:endoplasmic reticulum membrane"/>
    <property type="evidence" value="ECO:0007669"/>
    <property type="project" value="TreeGrafter"/>
</dbReference>
<keyword evidence="5 10" id="KW-0276">Fatty acid metabolism</keyword>
<dbReference type="AlphaFoldDB" id="A0A833SCC2"/>
<dbReference type="InterPro" id="IPR030457">
    <property type="entry name" value="ELO_CS"/>
</dbReference>
<dbReference type="PANTHER" id="PTHR11157">
    <property type="entry name" value="FATTY ACID ACYL TRANSFERASE-RELATED"/>
    <property type="match status" value="1"/>
</dbReference>
<comment type="subcellular location">
    <subcellularLocation>
        <location evidence="1">Membrane</location>
        <topology evidence="1">Multi-pass membrane protein</topology>
    </subcellularLocation>
</comment>
<feature type="transmembrane region" description="Helical" evidence="10">
    <location>
        <begin position="169"/>
        <end position="188"/>
    </location>
</feature>
<proteinExistence type="inferred from homology"/>
<feature type="transmembrane region" description="Helical" evidence="10">
    <location>
        <begin position="70"/>
        <end position="89"/>
    </location>
</feature>
<dbReference type="GO" id="GO:0042761">
    <property type="term" value="P:very long-chain fatty acid biosynthetic process"/>
    <property type="evidence" value="ECO:0007669"/>
    <property type="project" value="TreeGrafter"/>
</dbReference>
<dbReference type="InterPro" id="IPR002076">
    <property type="entry name" value="ELO_fam"/>
</dbReference>
<evidence type="ECO:0000256" key="3">
    <source>
        <dbReference type="ARBA" id="ARBA00022679"/>
    </source>
</evidence>
<dbReference type="GO" id="GO:0009922">
    <property type="term" value="F:fatty acid elongase activity"/>
    <property type="evidence" value="ECO:0007669"/>
    <property type="project" value="UniProtKB-EC"/>
</dbReference>
<name>A0A833SCC2_9HYME</name>
<feature type="transmembrane region" description="Helical" evidence="10">
    <location>
        <begin position="36"/>
        <end position="58"/>
    </location>
</feature>
<comment type="catalytic activity">
    <reaction evidence="10">
        <text>a very-long-chain acyl-CoA + malonyl-CoA + H(+) = a very-long-chain 3-oxoacyl-CoA + CO2 + CoA</text>
        <dbReference type="Rhea" id="RHEA:32727"/>
        <dbReference type="ChEBI" id="CHEBI:15378"/>
        <dbReference type="ChEBI" id="CHEBI:16526"/>
        <dbReference type="ChEBI" id="CHEBI:57287"/>
        <dbReference type="ChEBI" id="CHEBI:57384"/>
        <dbReference type="ChEBI" id="CHEBI:90725"/>
        <dbReference type="ChEBI" id="CHEBI:90736"/>
        <dbReference type="EC" id="2.3.1.199"/>
    </reaction>
</comment>
<keyword evidence="2 10" id="KW-0444">Lipid biosynthesis</keyword>
<evidence type="ECO:0000256" key="10">
    <source>
        <dbReference type="RuleBase" id="RU361115"/>
    </source>
</evidence>
<evidence type="ECO:0000256" key="7">
    <source>
        <dbReference type="ARBA" id="ARBA00023098"/>
    </source>
</evidence>
<keyword evidence="12" id="KW-1185">Reference proteome</keyword>
<keyword evidence="7 10" id="KW-0443">Lipid metabolism</keyword>
<dbReference type="EC" id="2.3.1.199" evidence="10"/>
<evidence type="ECO:0000256" key="6">
    <source>
        <dbReference type="ARBA" id="ARBA00022989"/>
    </source>
</evidence>
<evidence type="ECO:0000256" key="4">
    <source>
        <dbReference type="ARBA" id="ARBA00022692"/>
    </source>
</evidence>
<keyword evidence="6 10" id="KW-1133">Transmembrane helix</keyword>
<evidence type="ECO:0000256" key="1">
    <source>
        <dbReference type="ARBA" id="ARBA00004141"/>
    </source>
</evidence>
<feature type="transmembrane region" description="Helical" evidence="10">
    <location>
        <begin position="200"/>
        <end position="227"/>
    </location>
</feature>
<evidence type="ECO:0000313" key="12">
    <source>
        <dbReference type="Proteomes" id="UP000655588"/>
    </source>
</evidence>
<dbReference type="GO" id="GO:0019367">
    <property type="term" value="P:fatty acid elongation, saturated fatty acid"/>
    <property type="evidence" value="ECO:0007669"/>
    <property type="project" value="TreeGrafter"/>
</dbReference>
<feature type="transmembrane region" description="Helical" evidence="10">
    <location>
        <begin position="146"/>
        <end position="163"/>
    </location>
</feature>
<reference evidence="11" key="1">
    <citation type="submission" date="2019-11" db="EMBL/GenBank/DDBJ databases">
        <title>The nuclear and mitochondrial genomes of Frieseomelitta varia - a highly eusocial stingless bee (Meliponini) with a permanently sterile worker caste.</title>
        <authorList>
            <person name="Freitas F.C.P."/>
            <person name="Lourenco A.P."/>
            <person name="Nunes F.M.F."/>
            <person name="Paschoal A.R."/>
            <person name="Abreu F.C.P."/>
            <person name="Barbin F.O."/>
            <person name="Bataglia L."/>
            <person name="Cardoso-Junior C.A.M."/>
            <person name="Cervoni M.S."/>
            <person name="Silva S.R."/>
            <person name="Dalarmi F."/>
            <person name="Del Lama M.A."/>
            <person name="Depintor T.S."/>
            <person name="Ferreira K.M."/>
            <person name="Goria P.S."/>
            <person name="Jaskot M.C."/>
            <person name="Lago D.C."/>
            <person name="Luna-Lucena D."/>
            <person name="Moda L.M."/>
            <person name="Nascimento L."/>
            <person name="Pedrino M."/>
            <person name="Rabico F.O."/>
            <person name="Sanches F.C."/>
            <person name="Santos D.E."/>
            <person name="Santos C.G."/>
            <person name="Vieira J."/>
            <person name="Lopes T.F."/>
            <person name="Barchuk A.R."/>
            <person name="Hartfelder K."/>
            <person name="Simoes Z.L.P."/>
            <person name="Bitondi M.M.G."/>
            <person name="Pinheiro D.G."/>
        </authorList>
    </citation>
    <scope>NUCLEOTIDE SEQUENCE</scope>
    <source>
        <strain evidence="11">USP_RPSP 00005682</strain>
        <tissue evidence="11">Whole individual</tissue>
    </source>
</reference>
<evidence type="ECO:0000256" key="2">
    <source>
        <dbReference type="ARBA" id="ARBA00022516"/>
    </source>
</evidence>
<comment type="caution">
    <text evidence="11">The sequence shown here is derived from an EMBL/GenBank/DDBJ whole genome shotgun (WGS) entry which is preliminary data.</text>
</comment>
<protein>
    <recommendedName>
        <fullName evidence="10">Elongation of very long chain fatty acids protein</fullName>
        <ecNumber evidence="10">2.3.1.199</ecNumber>
    </recommendedName>
    <alternativeName>
        <fullName evidence="10">Very-long-chain 3-oxoacyl-CoA synthase</fullName>
    </alternativeName>
</protein>
<keyword evidence="3 10" id="KW-0808">Transferase</keyword>
<sequence length="248" mass="29234">MDELVYASNTTTSYTHLFNFEKNFVPQDAQMWMEGHFPYCFLYCALYAILISGGKLYMSNRPKYDLRRGLVMWSASLALFSITAVYRTMPSIFHLVRHRGLHYNICVPNINEDLILGYWSYLFALSKLVEFGDTFFIVLRKQPLIFLHWYHHIVTFLYSWLSYVEDAAYARLFAFINGFIHSFMYIYYTFKAMGYHPPRWLAMTITLMQLSQMFVGSFLTTTAYYYVYIAKVECHVTPLNITVAGIIF</sequence>
<evidence type="ECO:0000313" key="11">
    <source>
        <dbReference type="EMBL" id="KAF3429560.1"/>
    </source>
</evidence>
<dbReference type="PROSITE" id="PS01188">
    <property type="entry name" value="ELO"/>
    <property type="match status" value="1"/>
</dbReference>
<dbReference type="OrthoDB" id="10259681at2759"/>
<dbReference type="EMBL" id="WNWW01000155">
    <property type="protein sequence ID" value="KAF3429560.1"/>
    <property type="molecule type" value="Genomic_DNA"/>
</dbReference>
<organism evidence="11 12">
    <name type="scientific">Frieseomelitta varia</name>
    <dbReference type="NCBI Taxonomy" id="561572"/>
    <lineage>
        <taxon>Eukaryota</taxon>
        <taxon>Metazoa</taxon>
        <taxon>Ecdysozoa</taxon>
        <taxon>Arthropoda</taxon>
        <taxon>Hexapoda</taxon>
        <taxon>Insecta</taxon>
        <taxon>Pterygota</taxon>
        <taxon>Neoptera</taxon>
        <taxon>Endopterygota</taxon>
        <taxon>Hymenoptera</taxon>
        <taxon>Apocrita</taxon>
        <taxon>Aculeata</taxon>
        <taxon>Apoidea</taxon>
        <taxon>Anthophila</taxon>
        <taxon>Apidae</taxon>
        <taxon>Frieseomelitta</taxon>
    </lineage>
</organism>
<evidence type="ECO:0000256" key="8">
    <source>
        <dbReference type="ARBA" id="ARBA00023136"/>
    </source>
</evidence>
<dbReference type="GO" id="GO:0034625">
    <property type="term" value="P:fatty acid elongation, monounsaturated fatty acid"/>
    <property type="evidence" value="ECO:0007669"/>
    <property type="project" value="TreeGrafter"/>
</dbReference>
<dbReference type="GO" id="GO:0030148">
    <property type="term" value="P:sphingolipid biosynthetic process"/>
    <property type="evidence" value="ECO:0007669"/>
    <property type="project" value="TreeGrafter"/>
</dbReference>
<accession>A0A833SCC2</accession>
<keyword evidence="4 10" id="KW-0812">Transmembrane</keyword>
<gene>
    <name evidence="11" type="ORF">E2986_13621</name>
</gene>
<dbReference type="Pfam" id="PF01151">
    <property type="entry name" value="ELO"/>
    <property type="match status" value="1"/>
</dbReference>
<evidence type="ECO:0000256" key="9">
    <source>
        <dbReference type="ARBA" id="ARBA00023160"/>
    </source>
</evidence>
<dbReference type="PANTHER" id="PTHR11157:SF17">
    <property type="entry name" value="ELONGATION OF VERY LONG CHAIN FATTY ACIDS PROTEIN 6"/>
    <property type="match status" value="1"/>
</dbReference>
<evidence type="ECO:0000256" key="5">
    <source>
        <dbReference type="ARBA" id="ARBA00022832"/>
    </source>
</evidence>
<keyword evidence="9 10" id="KW-0275">Fatty acid biosynthesis</keyword>
<keyword evidence="8 10" id="KW-0472">Membrane</keyword>
<dbReference type="Proteomes" id="UP000655588">
    <property type="component" value="Unassembled WGS sequence"/>
</dbReference>
<comment type="similarity">
    <text evidence="10">Belongs to the ELO family.</text>
</comment>